<proteinExistence type="evidence at transcript level"/>
<dbReference type="EMBL" id="HACA01007050">
    <property type="protein sequence ID" value="CDW24411.1"/>
    <property type="molecule type" value="Transcribed_RNA"/>
</dbReference>
<evidence type="ECO:0000256" key="2">
    <source>
        <dbReference type="SAM" id="MobiDB-lite"/>
    </source>
</evidence>
<evidence type="ECO:0000259" key="3">
    <source>
        <dbReference type="Pfam" id="PF05347"/>
    </source>
</evidence>
<dbReference type="PANTHER" id="PTHR14273:SF0">
    <property type="entry name" value="LYR MOTIF-CONTAINING PROTEIN 1"/>
    <property type="match status" value="1"/>
</dbReference>
<accession>D3PH91</accession>
<dbReference type="EMBL" id="BT120997">
    <property type="protein sequence ID" value="ADD37927.1"/>
    <property type="molecule type" value="mRNA"/>
</dbReference>
<dbReference type="InterPro" id="IPR040330">
    <property type="entry name" value="LYRM1"/>
</dbReference>
<feature type="domain" description="Complex 1 LYR protein" evidence="3">
    <location>
        <begin position="5"/>
        <end position="68"/>
    </location>
</feature>
<dbReference type="CDD" id="cd20261">
    <property type="entry name" value="Complex1_LYR_LYRM1"/>
    <property type="match status" value="1"/>
</dbReference>
<reference evidence="5" key="2">
    <citation type="submission" date="2014-05" db="EMBL/GenBank/DDBJ databases">
        <authorList>
            <person name="Chronopoulou M."/>
        </authorList>
    </citation>
    <scope>NUCLEOTIDE SEQUENCE</scope>
    <source>
        <tissue evidence="5">Whole organism</tissue>
    </source>
</reference>
<dbReference type="AlphaFoldDB" id="D3PH91"/>
<feature type="region of interest" description="Disordered" evidence="2">
    <location>
        <begin position="93"/>
        <end position="117"/>
    </location>
</feature>
<dbReference type="GO" id="GO:0005739">
    <property type="term" value="C:mitochondrion"/>
    <property type="evidence" value="ECO:0007669"/>
    <property type="project" value="TreeGrafter"/>
</dbReference>
<gene>
    <name evidence="4" type="primary">LYRM1</name>
    <name evidence="5" type="synonym">lyrm1</name>
</gene>
<dbReference type="PANTHER" id="PTHR14273">
    <property type="entry name" value="LYR MOTIF-CONTAINING PROTEIN 1"/>
    <property type="match status" value="1"/>
</dbReference>
<protein>
    <submittedName>
        <fullName evidence="4 5">LYR motif containing 1</fullName>
    </submittedName>
</protein>
<name>D3PH91_LEPSM</name>
<evidence type="ECO:0000256" key="1">
    <source>
        <dbReference type="ARBA" id="ARBA00009508"/>
    </source>
</evidence>
<dbReference type="InterPro" id="IPR008011">
    <property type="entry name" value="Complex1_LYR_dom"/>
</dbReference>
<comment type="similarity">
    <text evidence="1">Belongs to the complex I LYR family.</text>
</comment>
<dbReference type="Pfam" id="PF05347">
    <property type="entry name" value="Complex1_LYR"/>
    <property type="match status" value="1"/>
</dbReference>
<evidence type="ECO:0000313" key="5">
    <source>
        <dbReference type="EMBL" id="CDW24411.1"/>
    </source>
</evidence>
<sequence length="117" mass="13729">MSLKTLSIYKKLLRLGKSWIAQNHPQETLNERKYILDQTRSLFRANKDVSDPVEINRYILEAEARLTMAEHYRNPYPRPVNYPKGMYTKKVGKSHGKAMIKKSQQSRPAYMKSLDTK</sequence>
<organism evidence="4">
    <name type="scientific">Lepeophtheirus salmonis</name>
    <name type="common">Salmon louse</name>
    <name type="synonym">Caligus salmonis</name>
    <dbReference type="NCBI Taxonomy" id="72036"/>
    <lineage>
        <taxon>Eukaryota</taxon>
        <taxon>Metazoa</taxon>
        <taxon>Ecdysozoa</taxon>
        <taxon>Arthropoda</taxon>
        <taxon>Crustacea</taxon>
        <taxon>Multicrustacea</taxon>
        <taxon>Hexanauplia</taxon>
        <taxon>Copepoda</taxon>
        <taxon>Siphonostomatoida</taxon>
        <taxon>Caligidae</taxon>
        <taxon>Lepeophtheirus</taxon>
    </lineage>
</organism>
<evidence type="ECO:0000313" key="4">
    <source>
        <dbReference type="EMBL" id="ADD37927.1"/>
    </source>
</evidence>
<reference evidence="4" key="1">
    <citation type="submission" date="2010-03" db="EMBL/GenBank/DDBJ databases">
        <title>Atlantic Lepeophtheirus salmonis ESTs and full-length cDNAs.</title>
        <authorList>
            <person name="Yasuike M."/>
            <person name="von Schalburg K."/>
            <person name="Cooper G."/>
            <person name="Leong J."/>
            <person name="Nilsen F."/>
            <person name="Jones S.R.M."/>
            <person name="Koop B.F."/>
        </authorList>
    </citation>
    <scope>NUCLEOTIDE SEQUENCE</scope>
    <source>
        <strain evidence="4">Atlantic form</strain>
        <tissue evidence="4">Mixed tissue</tissue>
    </source>
</reference>
<dbReference type="InterPro" id="IPR045294">
    <property type="entry name" value="Complex1_LYR_LYRM1"/>
</dbReference>